<name>A0A0F4YX25_RASE3</name>
<dbReference type="GeneID" id="25315961"/>
<dbReference type="STRING" id="1408163.A0A0F4YX25"/>
<comment type="caution">
    <text evidence="2">The sequence shown here is derived from an EMBL/GenBank/DDBJ whole genome shotgun (WGS) entry which is preliminary data.</text>
</comment>
<feature type="compositionally biased region" description="Low complexity" evidence="1">
    <location>
        <begin position="424"/>
        <end position="438"/>
    </location>
</feature>
<dbReference type="EMBL" id="LASV01000143">
    <property type="protein sequence ID" value="KKA22406.1"/>
    <property type="molecule type" value="Genomic_DNA"/>
</dbReference>
<feature type="compositionally biased region" description="Low complexity" evidence="1">
    <location>
        <begin position="724"/>
        <end position="736"/>
    </location>
</feature>
<accession>A0A0F4YX25</accession>
<evidence type="ECO:0000313" key="3">
    <source>
        <dbReference type="Proteomes" id="UP000053958"/>
    </source>
</evidence>
<feature type="region of interest" description="Disordered" evidence="1">
    <location>
        <begin position="717"/>
        <end position="754"/>
    </location>
</feature>
<dbReference type="OrthoDB" id="5389734at2759"/>
<evidence type="ECO:0000313" key="2">
    <source>
        <dbReference type="EMBL" id="KKA22406.1"/>
    </source>
</evidence>
<feature type="compositionally biased region" description="Polar residues" evidence="1">
    <location>
        <begin position="643"/>
        <end position="653"/>
    </location>
</feature>
<dbReference type="AlphaFoldDB" id="A0A0F4YX25"/>
<proteinExistence type="predicted"/>
<feature type="compositionally biased region" description="Basic and acidic residues" evidence="1">
    <location>
        <begin position="876"/>
        <end position="893"/>
    </location>
</feature>
<sequence>MPAIPSEEEWLEAMARAREEADRAESVDLEACNPPIHPVPQLQGPFEESIIESYDDARNDGIVEIDAQTRRDQVLADQEYHPLWKIIAQITFGMHLLAKGLAKSESDVLKILQSHVAEFDGFIERTTEDFVLARNDIRERLKFLRLPLENLDVFDGMLEDRWFRRTVIEDNERIEHIIERSAAAMNDSFKDIKKGIDSVHALRNYLEELGKEWDNRPRNLDAVYEAMIGNVDGWEREFDRLQKKGYSLAFSLAQLSKMVSEMQRRVGVASRKSVVRIKKKAPSRTVAGAISILTLKQIFHTPNTSRESRARSHAFRKLSGGTSNRSVSEKPLPSYPQTLNPAIAEAVPPQVLEEKLRPRFPVVKDDATSSVQRDAVPNRTRSLSDTSRQRRASVELPLSQKTTTVMGSRASRITRENSYPDDMPAATTTRPASAPSVSHEARRHSSSELETNVAQGKSPFRMALEPFVQLEKRKFSAPTTREDRRVNKLLHRSKSRTFDLFGLSGTKEQVRERPQSGWKCKQFGIFRSKPSTDLAGTAQWSDSERGETKHPTTLDHHMTWTGMHETYTFKPSPSDSPQFPHLIFVVDSPDQDYLEEELKDDSSIDDEGESRLTALPSLGPPLVGLEDDSTGLPSGNPIRDESTSGPGSDAQLASSKYSNIKNQNSDFFKISNFRVFPNRGSALELSDSIPRTGSNGHHVVHQNRHWPVKKPSLFSLRSSRKGSEAQSSVSAESSMSDLRSKPPSAGVTPPGLWSTQARIPSSIDECPSPRSLKPLESESSRARLGLGINIGIRCDPDDLYSPASPPPPGPGGRVMVSPNYGAETALKGEKHEKYTKFRTAIDAGARRLLSPKRSLKKLLHGASLKETTCINNNTTSEDRSEIQDQPHNVDRTAKPSRIKIRGGSTNGIDDEKFHYHGMEKDGTWVTR</sequence>
<keyword evidence="3" id="KW-1185">Reference proteome</keyword>
<evidence type="ECO:0000256" key="1">
    <source>
        <dbReference type="SAM" id="MobiDB-lite"/>
    </source>
</evidence>
<feature type="region of interest" description="Disordered" evidence="1">
    <location>
        <begin position="303"/>
        <end position="340"/>
    </location>
</feature>
<gene>
    <name evidence="2" type="ORF">T310_3612</name>
</gene>
<feature type="region of interest" description="Disordered" evidence="1">
    <location>
        <begin position="363"/>
        <end position="454"/>
    </location>
</feature>
<feature type="compositionally biased region" description="Basic and acidic residues" evidence="1">
    <location>
        <begin position="542"/>
        <end position="554"/>
    </location>
</feature>
<feature type="region of interest" description="Disordered" evidence="1">
    <location>
        <begin position="871"/>
        <end position="905"/>
    </location>
</feature>
<dbReference type="Proteomes" id="UP000053958">
    <property type="component" value="Unassembled WGS sequence"/>
</dbReference>
<protein>
    <submittedName>
        <fullName evidence="2">Uncharacterized protein</fullName>
    </submittedName>
</protein>
<feature type="compositionally biased region" description="Acidic residues" evidence="1">
    <location>
        <begin position="598"/>
        <end position="608"/>
    </location>
</feature>
<reference evidence="2 3" key="1">
    <citation type="submission" date="2015-04" db="EMBL/GenBank/DDBJ databases">
        <authorList>
            <person name="Heijne W.H."/>
            <person name="Fedorova N.D."/>
            <person name="Nierman W.C."/>
            <person name="Vollebregt A.W."/>
            <person name="Zhao Z."/>
            <person name="Wu L."/>
            <person name="Kumar M."/>
            <person name="Stam H."/>
            <person name="van den Berg M.A."/>
            <person name="Pel H.J."/>
        </authorList>
    </citation>
    <scope>NUCLEOTIDE SEQUENCE [LARGE SCALE GENOMIC DNA]</scope>
    <source>
        <strain evidence="2 3">CBS 393.64</strain>
    </source>
</reference>
<feature type="region of interest" description="Disordered" evidence="1">
    <location>
        <begin position="598"/>
        <end position="653"/>
    </location>
</feature>
<feature type="region of interest" description="Disordered" evidence="1">
    <location>
        <begin position="534"/>
        <end position="554"/>
    </location>
</feature>
<dbReference type="RefSeq" id="XP_013329018.1">
    <property type="nucleotide sequence ID" value="XM_013473564.1"/>
</dbReference>
<organism evidence="2 3">
    <name type="scientific">Rasamsonia emersonii (strain ATCC 16479 / CBS 393.64 / IMI 116815)</name>
    <dbReference type="NCBI Taxonomy" id="1408163"/>
    <lineage>
        <taxon>Eukaryota</taxon>
        <taxon>Fungi</taxon>
        <taxon>Dikarya</taxon>
        <taxon>Ascomycota</taxon>
        <taxon>Pezizomycotina</taxon>
        <taxon>Eurotiomycetes</taxon>
        <taxon>Eurotiomycetidae</taxon>
        <taxon>Eurotiales</taxon>
        <taxon>Trichocomaceae</taxon>
        <taxon>Rasamsonia</taxon>
    </lineage>
</organism>